<keyword evidence="1" id="KW-0808">Transferase</keyword>
<accession>A0A520N5J5</accession>
<feature type="domain" description="Beta-ketoacyl-[acyl-carrier-protein] synthase III C-terminal" evidence="3">
    <location>
        <begin position="280"/>
        <end position="369"/>
    </location>
</feature>
<dbReference type="NCBIfam" id="NF005703">
    <property type="entry name" value="PRK07515.1"/>
    <property type="match status" value="1"/>
</dbReference>
<evidence type="ECO:0000313" key="5">
    <source>
        <dbReference type="EMBL" id="RZO28695.1"/>
    </source>
</evidence>
<evidence type="ECO:0000256" key="1">
    <source>
        <dbReference type="ARBA" id="ARBA00022679"/>
    </source>
</evidence>
<dbReference type="Pfam" id="PF08541">
    <property type="entry name" value="ACP_syn_III_C"/>
    <property type="match status" value="1"/>
</dbReference>
<evidence type="ECO:0000259" key="4">
    <source>
        <dbReference type="Pfam" id="PF08545"/>
    </source>
</evidence>
<sequence>MKDIHIAGTGIWYPEDVITNDEIVASFNSFVDNHNESLKEGNNGGEIQPLEHSSSAFIEKASGIKTRHVIDKKNILDINKMMPGVEHEDETKLSVHAVAGIKAAKKAMQDANVEPADIDAVILGTSHAARNYPSVAIEIQNELGIDGYAYDMLVGCSSTTFAINNAYSDIASGLAETVLVINPEISTPFVNFKKRDIHFIFGDGCVATVVSKNNMSDSAFKVIDRKLITKFSNNIRSDWSYLVRAADDSKTFDDLLFYQNGNSVFKEVCPMVAKFISEQLENNNIKPNEISKFWLHQANSRMVNLIVSKIIGTDDFDTNLAPLPIEKFGNLASAGSMFAFNLNNNLTKGEKGIICSFGAGYSVCSIIVEKA</sequence>
<reference evidence="5 6" key="1">
    <citation type="submission" date="2019-02" db="EMBL/GenBank/DDBJ databases">
        <title>Prokaryotic population dynamics and viral predation in marine succession experiment using metagenomics: the confinement effect.</title>
        <authorList>
            <person name="Haro-Moreno J.M."/>
            <person name="Rodriguez-Valera F."/>
            <person name="Lopez-Perez M."/>
        </authorList>
    </citation>
    <scope>NUCLEOTIDE SEQUENCE [LARGE SCALE GENOMIC DNA]</scope>
    <source>
        <strain evidence="5">MED-G164</strain>
    </source>
</reference>
<dbReference type="AlphaFoldDB" id="A0A520N5J5"/>
<dbReference type="SUPFAM" id="SSF53901">
    <property type="entry name" value="Thiolase-like"/>
    <property type="match status" value="1"/>
</dbReference>
<dbReference type="CDD" id="cd00830">
    <property type="entry name" value="KAS_III"/>
    <property type="match status" value="1"/>
</dbReference>
<comment type="caution">
    <text evidence="5">The sequence shown here is derived from an EMBL/GenBank/DDBJ whole genome shotgun (WGS) entry which is preliminary data.</text>
</comment>
<dbReference type="Proteomes" id="UP000315283">
    <property type="component" value="Unassembled WGS sequence"/>
</dbReference>
<evidence type="ECO:0000256" key="2">
    <source>
        <dbReference type="ARBA" id="ARBA00023315"/>
    </source>
</evidence>
<evidence type="ECO:0000259" key="3">
    <source>
        <dbReference type="Pfam" id="PF08541"/>
    </source>
</evidence>
<dbReference type="PANTHER" id="PTHR34069:SF2">
    <property type="entry name" value="BETA-KETOACYL-[ACYL-CARRIER-PROTEIN] SYNTHASE III"/>
    <property type="match status" value="1"/>
</dbReference>
<feature type="domain" description="Beta-ketoacyl-[acyl-carrier-protein] synthase III N-terminal" evidence="4">
    <location>
        <begin position="150"/>
        <end position="227"/>
    </location>
</feature>
<dbReference type="PANTHER" id="PTHR34069">
    <property type="entry name" value="3-OXOACYL-[ACYL-CARRIER-PROTEIN] SYNTHASE 3"/>
    <property type="match status" value="1"/>
</dbReference>
<dbReference type="EMBL" id="SHBJ01000010">
    <property type="protein sequence ID" value="RZO28695.1"/>
    <property type="molecule type" value="Genomic_DNA"/>
</dbReference>
<evidence type="ECO:0000313" key="6">
    <source>
        <dbReference type="Proteomes" id="UP000315283"/>
    </source>
</evidence>
<gene>
    <name evidence="5" type="ORF">EVA97_02240</name>
</gene>
<keyword evidence="2" id="KW-0012">Acyltransferase</keyword>
<dbReference type="Pfam" id="PF08545">
    <property type="entry name" value="ACP_syn_III"/>
    <property type="match status" value="1"/>
</dbReference>
<dbReference type="GO" id="GO:0006633">
    <property type="term" value="P:fatty acid biosynthetic process"/>
    <property type="evidence" value="ECO:0007669"/>
    <property type="project" value="InterPro"/>
</dbReference>
<organism evidence="5 6">
    <name type="scientific">SAR86 cluster bacterium</name>
    <dbReference type="NCBI Taxonomy" id="2030880"/>
    <lineage>
        <taxon>Bacteria</taxon>
        <taxon>Pseudomonadati</taxon>
        <taxon>Pseudomonadota</taxon>
        <taxon>Gammaproteobacteria</taxon>
        <taxon>SAR86 cluster</taxon>
    </lineage>
</organism>
<protein>
    <submittedName>
        <fullName evidence="5">Beta-ketoacyl-ACP synthase III</fullName>
    </submittedName>
</protein>
<proteinExistence type="predicted"/>
<dbReference type="GO" id="GO:0044550">
    <property type="term" value="P:secondary metabolite biosynthetic process"/>
    <property type="evidence" value="ECO:0007669"/>
    <property type="project" value="TreeGrafter"/>
</dbReference>
<dbReference type="GO" id="GO:0004315">
    <property type="term" value="F:3-oxoacyl-[acyl-carrier-protein] synthase activity"/>
    <property type="evidence" value="ECO:0007669"/>
    <property type="project" value="InterPro"/>
</dbReference>
<dbReference type="InterPro" id="IPR013747">
    <property type="entry name" value="ACP_syn_III_C"/>
</dbReference>
<name>A0A520N5J5_9GAMM</name>
<dbReference type="InterPro" id="IPR016039">
    <property type="entry name" value="Thiolase-like"/>
</dbReference>
<dbReference type="InterPro" id="IPR013751">
    <property type="entry name" value="ACP_syn_III_N"/>
</dbReference>
<dbReference type="Gene3D" id="3.40.47.10">
    <property type="match status" value="2"/>
</dbReference>